<evidence type="ECO:0000256" key="2">
    <source>
        <dbReference type="ARBA" id="ARBA00022692"/>
    </source>
</evidence>
<feature type="domain" description="SLC26A/SulP transporter" evidence="5">
    <location>
        <begin position="3"/>
        <end position="106"/>
    </location>
</feature>
<evidence type="ECO:0000256" key="4">
    <source>
        <dbReference type="ARBA" id="ARBA00023136"/>
    </source>
</evidence>
<dbReference type="PANTHER" id="PTHR11814">
    <property type="entry name" value="SULFATE TRANSPORTER"/>
    <property type="match status" value="1"/>
</dbReference>
<organism evidence="8">
    <name type="scientific">Anisakis simplex</name>
    <name type="common">Herring worm</name>
    <dbReference type="NCBI Taxonomy" id="6269"/>
    <lineage>
        <taxon>Eukaryota</taxon>
        <taxon>Metazoa</taxon>
        <taxon>Ecdysozoa</taxon>
        <taxon>Nematoda</taxon>
        <taxon>Chromadorea</taxon>
        <taxon>Rhabditida</taxon>
        <taxon>Spirurina</taxon>
        <taxon>Ascaridomorpha</taxon>
        <taxon>Ascaridoidea</taxon>
        <taxon>Anisakidae</taxon>
        <taxon>Anisakis</taxon>
        <taxon>Anisakis simplex complex</taxon>
    </lineage>
</organism>
<keyword evidence="4" id="KW-0472">Membrane</keyword>
<dbReference type="WBParaSite" id="ASIM_0000400501-mRNA-1">
    <property type="protein sequence ID" value="ASIM_0000400501-mRNA-1"/>
    <property type="gene ID" value="ASIM_0000400501"/>
</dbReference>
<reference evidence="6 7" key="2">
    <citation type="submission" date="2018-11" db="EMBL/GenBank/DDBJ databases">
        <authorList>
            <consortium name="Pathogen Informatics"/>
        </authorList>
    </citation>
    <scope>NUCLEOTIDE SEQUENCE [LARGE SCALE GENOMIC DNA]</scope>
</reference>
<sequence>MAILQLHFVASYMSDELVAGFTTGAAFHVAASQLPKLFGLKIPSHQGLFKLFYVLRDVILSLPKMNIADLVTSVICIAFLHIGKWYINPIVRRRISIPVPFELIAVCSCRTRYFETIPEEFSKQDFTLHSVKLTIF</sequence>
<dbReference type="InterPro" id="IPR011547">
    <property type="entry name" value="SLC26A/SulP_dom"/>
</dbReference>
<keyword evidence="7" id="KW-1185">Reference proteome</keyword>
<evidence type="ECO:0000259" key="5">
    <source>
        <dbReference type="Pfam" id="PF00916"/>
    </source>
</evidence>
<comment type="subcellular location">
    <subcellularLocation>
        <location evidence="1">Membrane</location>
        <topology evidence="1">Multi-pass membrane protein</topology>
    </subcellularLocation>
</comment>
<protein>
    <submittedName>
        <fullName evidence="8">Putative sulfate transporter (inferred by orthology to a S. mansoni protein)</fullName>
    </submittedName>
</protein>
<reference evidence="8" key="1">
    <citation type="submission" date="2017-02" db="UniProtKB">
        <authorList>
            <consortium name="WormBaseParasite"/>
        </authorList>
    </citation>
    <scope>IDENTIFICATION</scope>
</reference>
<dbReference type="OrthoDB" id="288203at2759"/>
<dbReference type="EMBL" id="UYRR01006237">
    <property type="protein sequence ID" value="VDK22458.1"/>
    <property type="molecule type" value="Genomic_DNA"/>
</dbReference>
<dbReference type="Pfam" id="PF00916">
    <property type="entry name" value="Sulfate_transp"/>
    <property type="match status" value="1"/>
</dbReference>
<proteinExistence type="predicted"/>
<dbReference type="GO" id="GO:0016020">
    <property type="term" value="C:membrane"/>
    <property type="evidence" value="ECO:0007669"/>
    <property type="project" value="UniProtKB-SubCell"/>
</dbReference>
<evidence type="ECO:0000256" key="1">
    <source>
        <dbReference type="ARBA" id="ARBA00004141"/>
    </source>
</evidence>
<keyword evidence="2" id="KW-0812">Transmembrane</keyword>
<accession>A0A0M3J8U6</accession>
<name>A0A0M3J8U6_ANISI</name>
<evidence type="ECO:0000313" key="6">
    <source>
        <dbReference type="EMBL" id="VDK22458.1"/>
    </source>
</evidence>
<dbReference type="InterPro" id="IPR001902">
    <property type="entry name" value="SLC26A/SulP_fam"/>
</dbReference>
<dbReference type="GO" id="GO:0055085">
    <property type="term" value="P:transmembrane transport"/>
    <property type="evidence" value="ECO:0007669"/>
    <property type="project" value="InterPro"/>
</dbReference>
<evidence type="ECO:0000313" key="7">
    <source>
        <dbReference type="Proteomes" id="UP000267096"/>
    </source>
</evidence>
<gene>
    <name evidence="6" type="ORF">ASIM_LOCUS3829</name>
</gene>
<dbReference type="AlphaFoldDB" id="A0A0M3J8U6"/>
<evidence type="ECO:0000313" key="8">
    <source>
        <dbReference type="WBParaSite" id="ASIM_0000400501-mRNA-1"/>
    </source>
</evidence>
<keyword evidence="3" id="KW-1133">Transmembrane helix</keyword>
<dbReference type="Proteomes" id="UP000267096">
    <property type="component" value="Unassembled WGS sequence"/>
</dbReference>
<evidence type="ECO:0000256" key="3">
    <source>
        <dbReference type="ARBA" id="ARBA00022989"/>
    </source>
</evidence>